<name>A0ABD0Z8Y3_9HEMI</name>
<feature type="domain" description="C2H2-type" evidence="3">
    <location>
        <begin position="14"/>
        <end position="45"/>
    </location>
</feature>
<proteinExistence type="predicted"/>
<dbReference type="PROSITE" id="PS50878">
    <property type="entry name" value="RT_POL"/>
    <property type="match status" value="1"/>
</dbReference>
<feature type="region of interest" description="Disordered" evidence="2">
    <location>
        <begin position="105"/>
        <end position="147"/>
    </location>
</feature>
<evidence type="ECO:0000256" key="1">
    <source>
        <dbReference type="PROSITE-ProRule" id="PRU00042"/>
    </source>
</evidence>
<dbReference type="CDD" id="cd01650">
    <property type="entry name" value="RT_nLTR_like"/>
    <property type="match status" value="1"/>
</dbReference>
<dbReference type="EMBL" id="JBFDAA010000001">
    <property type="protein sequence ID" value="KAL1140242.1"/>
    <property type="molecule type" value="Genomic_DNA"/>
</dbReference>
<evidence type="ECO:0000259" key="3">
    <source>
        <dbReference type="PROSITE" id="PS50157"/>
    </source>
</evidence>
<evidence type="ECO:0000313" key="6">
    <source>
        <dbReference type="Proteomes" id="UP001558652"/>
    </source>
</evidence>
<evidence type="ECO:0000256" key="2">
    <source>
        <dbReference type="SAM" id="MobiDB-lite"/>
    </source>
</evidence>
<feature type="compositionally biased region" description="Basic and acidic residues" evidence="2">
    <location>
        <begin position="110"/>
        <end position="147"/>
    </location>
</feature>
<accession>A0ABD0Z8Y3</accession>
<dbReference type="SUPFAM" id="SSF56672">
    <property type="entry name" value="DNA/RNA polymerases"/>
    <property type="match status" value="1"/>
</dbReference>
<protein>
    <recommendedName>
        <fullName evidence="7">Reverse transcriptase</fullName>
    </recommendedName>
</protein>
<keyword evidence="1" id="KW-0479">Metal-binding</keyword>
<evidence type="ECO:0000313" key="5">
    <source>
        <dbReference type="EMBL" id="KAL1140242.1"/>
    </source>
</evidence>
<dbReference type="GO" id="GO:0008270">
    <property type="term" value="F:zinc ion binding"/>
    <property type="evidence" value="ECO:0007669"/>
    <property type="project" value="UniProtKB-KW"/>
</dbReference>
<evidence type="ECO:0008006" key="7">
    <source>
        <dbReference type="Google" id="ProtNLM"/>
    </source>
</evidence>
<feature type="domain" description="Reverse transcriptase" evidence="4">
    <location>
        <begin position="265"/>
        <end position="540"/>
    </location>
</feature>
<feature type="region of interest" description="Disordered" evidence="2">
    <location>
        <begin position="1481"/>
        <end position="1508"/>
    </location>
</feature>
<keyword evidence="1" id="KW-0862">Zinc</keyword>
<dbReference type="PANTHER" id="PTHR19446">
    <property type="entry name" value="REVERSE TRANSCRIPTASES"/>
    <property type="match status" value="1"/>
</dbReference>
<dbReference type="InterPro" id="IPR043128">
    <property type="entry name" value="Rev_trsase/Diguanyl_cyclase"/>
</dbReference>
<reference evidence="5 6" key="1">
    <citation type="submission" date="2024-07" db="EMBL/GenBank/DDBJ databases">
        <title>Chromosome-level genome assembly of the water stick insect Ranatra chinensis (Heteroptera: Nepidae).</title>
        <authorList>
            <person name="Liu X."/>
        </authorList>
    </citation>
    <scope>NUCLEOTIDE SEQUENCE [LARGE SCALE GENOMIC DNA]</scope>
    <source>
        <strain evidence="5">Cailab_2021Rc</strain>
        <tissue evidence="5">Muscle</tissue>
    </source>
</reference>
<keyword evidence="1" id="KW-0863">Zinc-finger</keyword>
<dbReference type="PROSITE" id="PS50157">
    <property type="entry name" value="ZINC_FINGER_C2H2_2"/>
    <property type="match status" value="1"/>
</dbReference>
<organism evidence="5 6">
    <name type="scientific">Ranatra chinensis</name>
    <dbReference type="NCBI Taxonomy" id="642074"/>
    <lineage>
        <taxon>Eukaryota</taxon>
        <taxon>Metazoa</taxon>
        <taxon>Ecdysozoa</taxon>
        <taxon>Arthropoda</taxon>
        <taxon>Hexapoda</taxon>
        <taxon>Insecta</taxon>
        <taxon>Pterygota</taxon>
        <taxon>Neoptera</taxon>
        <taxon>Paraneoptera</taxon>
        <taxon>Hemiptera</taxon>
        <taxon>Heteroptera</taxon>
        <taxon>Panheteroptera</taxon>
        <taxon>Nepomorpha</taxon>
        <taxon>Nepidae</taxon>
        <taxon>Ranatrinae</taxon>
        <taxon>Ranatra</taxon>
    </lineage>
</organism>
<dbReference type="Proteomes" id="UP001558652">
    <property type="component" value="Unassembled WGS sequence"/>
</dbReference>
<dbReference type="InterPro" id="IPR013087">
    <property type="entry name" value="Znf_C2H2_type"/>
</dbReference>
<keyword evidence="6" id="KW-1185">Reference proteome</keyword>
<dbReference type="Gene3D" id="3.30.70.270">
    <property type="match status" value="1"/>
</dbReference>
<sequence>MASIENSNSRGPSYGCGVCDRSFTTVTGRALHVKRAHPAHHNEEILIGVSKRRWSAEEVRILARAEAVGIGEGLQRGILDYLRSKHPSRSREAIKAARRGQEALVSVSEESVRREDDRGVNTRGEEARGDERGLAGGGRAERRADGARARRRREYGVIQELWKKDRAAAVQRVLGNRGADWNHSISEIEEFWAGVMEEPSAPWGGGRVNSVENNLEGGEGIWEPVTREEIISSEPGNKAAAGPDQIRPVDWRGVPAIARALFYNVVLAYGRMPRELLEGRTTLIPKGGNQTGPGDYRPITVASVVTRQFHRILSCRLARAIRHVPEQRGFLRGRDGRERLSVRLPPARQELSEEGVAHGDLDVRKAFDSVSHDALIRVMAERHLDEEFQQYLRSLYSVMETRISRGAEKSRIISCRRGVRLGDPLSPLLFNCVMDHALGKLNSDVGYSYKGSCVKALAYADDVILVASSREGLQANLECLSEGLGECGLRVNSSKCLTLSVVAAGKAKSTKVVVGDFRVEGETLPSMGVDGTWRYLGVGFNLFGVTIYGGGLLGQLDKVAGAPLKPQQRLEMVRGHLIPGFLHEFVLGKTDRRGLRNLDVKVRGLVRKWCHLPHDSANAFIHAPVREGGLGIPALRRRRLAGVRSFLSGEGFDEEVSAEALVEARQAPSGVRRELSGRLHTSVDGTELAEASGAFASTSWVRMGARALKPDILVKREGTAGVLDVQVVSGNVYCGARRSAGIGGGPGFGVANARTKMEEDGSRHKYLLFFFPFLPALMLTSWVRKRVQGVCGLAGDPHIKCEAYRFVLINYCCSYRSTKSEGPPAGLCPQTLGQGLERPKNPVTTFGWANTALASWGVGAGPGAHPSAPPFLMSTQLHSLGCNAGPSDPAVAPYTSGLVEEVARLSGLVTTEMAYHGTRLVELGARAVRGEDVSDALGEWLAVVSPPDPGVQLGEPASTRLRWRVERKSGRKRQLRREEYRRVQRLFQRDATRAAREVLAGREDRRNWPSGQEFEQYWRPLFEAESLSAPGSPCPPPRPCPALESMFAVPISETESWSARVRLSSAAGPDGVSPRQWHAVPMVLKLLFLNLLMLSGRAPSALTTTRTIFIFKGGDSVPKNFRPISVSSVVLRHFHKILAARLSSIGVVGELQRAFKPVDGVAQCLYALLTVIWNARATLRPLFIAKMDAAKAFDTVSRHAIVDCLRGIGAPARFVESGCGAPAETSAHIVQVCPRTHGGRIKRHDAVCATVAGALRDKGWEVERERMFALGSGRRLKPDIVAVRGDVVAVVDAQVVSGAGDLDRARRDKIAKYDVEELRMAIAEKCRRTRGNVIFKSVTLSWRGLWSQRSVAGLLGMGIPGGVLRGLTTRVLFGSHLNFSRFMMVTGRQAPMERTVLSGPQFSRKRVHGVHERLASFREYVREKVPKVAQCHKAQIETTLGWLQEKFHEMEIEVARLRERITTEDRIRGWFEEFREEQKGRPSLVRETGTQTGKKLGGKGTTEVRNNESGPKNLVILRTSEASEPESGGDIREKLLTTICPAEKGWQVVDVKRRGKNEVVWDGLKPDIVAVRGDVVAVVDAQVVSGAGDLDRAHRDKIAKYDVEELRMAIAEKCRRTRGNVIFKSVTLSWRGLWSQRSVAGLLGMGIPGGVLRGLTTHVLFGSHLNFSRFMMVTGRQAPMERTGVG</sequence>
<dbReference type="Pfam" id="PF00078">
    <property type="entry name" value="RVT_1"/>
    <property type="match status" value="1"/>
</dbReference>
<dbReference type="InterPro" id="IPR000477">
    <property type="entry name" value="RT_dom"/>
</dbReference>
<gene>
    <name evidence="5" type="ORF">AAG570_000174</name>
</gene>
<comment type="caution">
    <text evidence="5">The sequence shown here is derived from an EMBL/GenBank/DDBJ whole genome shotgun (WGS) entry which is preliminary data.</text>
</comment>
<evidence type="ECO:0000259" key="4">
    <source>
        <dbReference type="PROSITE" id="PS50878"/>
    </source>
</evidence>
<dbReference type="GO" id="GO:0071897">
    <property type="term" value="P:DNA biosynthetic process"/>
    <property type="evidence" value="ECO:0007669"/>
    <property type="project" value="UniProtKB-ARBA"/>
</dbReference>
<dbReference type="InterPro" id="IPR043502">
    <property type="entry name" value="DNA/RNA_pol_sf"/>
</dbReference>
<dbReference type="PROSITE" id="PS00028">
    <property type="entry name" value="ZINC_FINGER_C2H2_1"/>
    <property type="match status" value="1"/>
</dbReference>